<name>A0A8J8MVZ5_9RHOB</name>
<keyword evidence="1" id="KW-0805">Transcription regulation</keyword>
<dbReference type="SUPFAM" id="SSF48008">
    <property type="entry name" value="GntR ligand-binding domain-like"/>
    <property type="match status" value="1"/>
</dbReference>
<dbReference type="Proteomes" id="UP000679284">
    <property type="component" value="Plasmid unnamed2"/>
</dbReference>
<dbReference type="InterPro" id="IPR011711">
    <property type="entry name" value="GntR_C"/>
</dbReference>
<evidence type="ECO:0000256" key="2">
    <source>
        <dbReference type="ARBA" id="ARBA00023125"/>
    </source>
</evidence>
<evidence type="ECO:0000313" key="5">
    <source>
        <dbReference type="EMBL" id="QUS37233.1"/>
    </source>
</evidence>
<evidence type="ECO:0000256" key="3">
    <source>
        <dbReference type="ARBA" id="ARBA00023163"/>
    </source>
</evidence>
<dbReference type="InterPro" id="IPR000524">
    <property type="entry name" value="Tscrpt_reg_HTH_GntR"/>
</dbReference>
<dbReference type="InterPro" id="IPR036390">
    <property type="entry name" value="WH_DNA-bd_sf"/>
</dbReference>
<dbReference type="KEGG" id="fap:GR316_12725"/>
<dbReference type="GO" id="GO:0003700">
    <property type="term" value="F:DNA-binding transcription factor activity"/>
    <property type="evidence" value="ECO:0007669"/>
    <property type="project" value="InterPro"/>
</dbReference>
<dbReference type="PANTHER" id="PTHR43537:SF5">
    <property type="entry name" value="UXU OPERON TRANSCRIPTIONAL REGULATOR"/>
    <property type="match status" value="1"/>
</dbReference>
<dbReference type="SUPFAM" id="SSF46785">
    <property type="entry name" value="Winged helix' DNA-binding domain"/>
    <property type="match status" value="1"/>
</dbReference>
<sequence length="231" mass="25832">MNGSGRPTLADQVYDQLLGQITDETYAVHARLPNEDALAHAFGVSRPVIRSALARLRTDGIIQSRRGSGSYVTRRPDRQVISFVPLGSISDIQKCYEFRIDLEGAAAAWAARRRDDRDLERMEEAYRELEANYQQREPGIDADQRLHLAIAEASKNGFFVTMLQSLGPQIAFGVKLSRSLTMLGVPLRQETVLAEHRAVVAAIRDRDPVTAERAMRDHISAAKNRMFVGEE</sequence>
<dbReference type="SMART" id="SM00345">
    <property type="entry name" value="HTH_GNTR"/>
    <property type="match status" value="1"/>
</dbReference>
<gene>
    <name evidence="5" type="ORF">GR316_12725</name>
</gene>
<dbReference type="Gene3D" id="1.10.10.10">
    <property type="entry name" value="Winged helix-like DNA-binding domain superfamily/Winged helix DNA-binding domain"/>
    <property type="match status" value="1"/>
</dbReference>
<dbReference type="PROSITE" id="PS50949">
    <property type="entry name" value="HTH_GNTR"/>
    <property type="match status" value="1"/>
</dbReference>
<dbReference type="CDD" id="cd07377">
    <property type="entry name" value="WHTH_GntR"/>
    <property type="match status" value="1"/>
</dbReference>
<dbReference type="SMART" id="SM00895">
    <property type="entry name" value="FCD"/>
    <property type="match status" value="1"/>
</dbReference>
<dbReference type="Pfam" id="PF00392">
    <property type="entry name" value="GntR"/>
    <property type="match status" value="1"/>
</dbReference>
<feature type="domain" description="HTH gntR-type" evidence="4">
    <location>
        <begin position="7"/>
        <end position="75"/>
    </location>
</feature>
<organism evidence="5 6">
    <name type="scientific">Falsirhodobacter algicola</name>
    <dbReference type="NCBI Taxonomy" id="2692330"/>
    <lineage>
        <taxon>Bacteria</taxon>
        <taxon>Pseudomonadati</taxon>
        <taxon>Pseudomonadota</taxon>
        <taxon>Alphaproteobacteria</taxon>
        <taxon>Rhodobacterales</taxon>
        <taxon>Paracoccaceae</taxon>
        <taxon>Falsirhodobacter</taxon>
    </lineage>
</organism>
<keyword evidence="2" id="KW-0238">DNA-binding</keyword>
<dbReference type="GO" id="GO:0003677">
    <property type="term" value="F:DNA binding"/>
    <property type="evidence" value="ECO:0007669"/>
    <property type="project" value="UniProtKB-KW"/>
</dbReference>
<dbReference type="PRINTS" id="PR00035">
    <property type="entry name" value="HTHGNTR"/>
</dbReference>
<dbReference type="Pfam" id="PF07729">
    <property type="entry name" value="FCD"/>
    <property type="match status" value="1"/>
</dbReference>
<dbReference type="RefSeq" id="WP_211785396.1">
    <property type="nucleotide sequence ID" value="NZ_CP047291.1"/>
</dbReference>
<reference evidence="5" key="1">
    <citation type="submission" date="2020-01" db="EMBL/GenBank/DDBJ databases">
        <authorList>
            <person name="Yang Y."/>
            <person name="Kwon Y.M."/>
        </authorList>
    </citation>
    <scope>NUCLEOTIDE SEQUENCE</scope>
    <source>
        <strain evidence="5">PG104</strain>
        <plasmid evidence="5">unnamed2</plasmid>
    </source>
</reference>
<keyword evidence="3" id="KW-0804">Transcription</keyword>
<evidence type="ECO:0000259" key="4">
    <source>
        <dbReference type="PROSITE" id="PS50949"/>
    </source>
</evidence>
<keyword evidence="6" id="KW-1185">Reference proteome</keyword>
<protein>
    <submittedName>
        <fullName evidence="5">FCD domain-containing protein</fullName>
    </submittedName>
</protein>
<dbReference type="InterPro" id="IPR008920">
    <property type="entry name" value="TF_FadR/GntR_C"/>
</dbReference>
<geneLocation type="plasmid" evidence="5 6">
    <name>unnamed2</name>
</geneLocation>
<keyword evidence="5" id="KW-0614">Plasmid</keyword>
<dbReference type="EMBL" id="CP047291">
    <property type="protein sequence ID" value="QUS37233.1"/>
    <property type="molecule type" value="Genomic_DNA"/>
</dbReference>
<evidence type="ECO:0000313" key="6">
    <source>
        <dbReference type="Proteomes" id="UP000679284"/>
    </source>
</evidence>
<accession>A0A8J8MVZ5</accession>
<proteinExistence type="predicted"/>
<dbReference type="AlphaFoldDB" id="A0A8J8MVZ5"/>
<dbReference type="InterPro" id="IPR036388">
    <property type="entry name" value="WH-like_DNA-bd_sf"/>
</dbReference>
<dbReference type="Gene3D" id="1.20.120.530">
    <property type="entry name" value="GntR ligand-binding domain-like"/>
    <property type="match status" value="1"/>
</dbReference>
<evidence type="ECO:0000256" key="1">
    <source>
        <dbReference type="ARBA" id="ARBA00023015"/>
    </source>
</evidence>
<dbReference type="PANTHER" id="PTHR43537">
    <property type="entry name" value="TRANSCRIPTIONAL REGULATOR, GNTR FAMILY"/>
    <property type="match status" value="1"/>
</dbReference>